<feature type="domain" description="HNH nuclease" evidence="1">
    <location>
        <begin position="200"/>
        <end position="251"/>
    </location>
</feature>
<reference evidence="2" key="1">
    <citation type="submission" date="2020-10" db="EMBL/GenBank/DDBJ databases">
        <title>Genomic Encyclopedia of Type Strains, Phase IV (KMG-IV): sequencing the most valuable type-strain genomes for metagenomic binning, comparative biology and taxonomic classification.</title>
        <authorList>
            <person name="Goeker M."/>
        </authorList>
    </citation>
    <scope>NUCLEOTIDE SEQUENCE</scope>
    <source>
        <strain evidence="2">DSM 13886</strain>
    </source>
</reference>
<keyword evidence="3" id="KW-1185">Reference proteome</keyword>
<accession>A0A927MN23</accession>
<dbReference type="CDD" id="cd00085">
    <property type="entry name" value="HNHc"/>
    <property type="match status" value="1"/>
</dbReference>
<dbReference type="GO" id="GO:0003676">
    <property type="term" value="F:nucleic acid binding"/>
    <property type="evidence" value="ECO:0007669"/>
    <property type="project" value="InterPro"/>
</dbReference>
<dbReference type="InterPro" id="IPR002711">
    <property type="entry name" value="HNH"/>
</dbReference>
<dbReference type="Pfam" id="PF01844">
    <property type="entry name" value="HNH"/>
    <property type="match status" value="1"/>
</dbReference>
<dbReference type="AlphaFoldDB" id="A0A927MN23"/>
<dbReference type="RefSeq" id="WP_225942252.1">
    <property type="nucleotide sequence ID" value="NZ_JADBEL010000042.1"/>
</dbReference>
<evidence type="ECO:0000313" key="3">
    <source>
        <dbReference type="Proteomes" id="UP000658225"/>
    </source>
</evidence>
<dbReference type="GO" id="GO:0004519">
    <property type="term" value="F:endonuclease activity"/>
    <property type="evidence" value="ECO:0007669"/>
    <property type="project" value="InterPro"/>
</dbReference>
<dbReference type="SMART" id="SM00507">
    <property type="entry name" value="HNHc"/>
    <property type="match status" value="1"/>
</dbReference>
<dbReference type="InterPro" id="IPR003615">
    <property type="entry name" value="HNH_nuc"/>
</dbReference>
<dbReference type="EMBL" id="JADBEL010000042">
    <property type="protein sequence ID" value="MBE1556963.1"/>
    <property type="molecule type" value="Genomic_DNA"/>
</dbReference>
<organism evidence="2 3">
    <name type="scientific">Sporosarcina limicola</name>
    <dbReference type="NCBI Taxonomy" id="34101"/>
    <lineage>
        <taxon>Bacteria</taxon>
        <taxon>Bacillati</taxon>
        <taxon>Bacillota</taxon>
        <taxon>Bacilli</taxon>
        <taxon>Bacillales</taxon>
        <taxon>Caryophanaceae</taxon>
        <taxon>Sporosarcina</taxon>
    </lineage>
</organism>
<dbReference type="GO" id="GO:0008270">
    <property type="term" value="F:zinc ion binding"/>
    <property type="evidence" value="ECO:0007669"/>
    <property type="project" value="InterPro"/>
</dbReference>
<protein>
    <recommendedName>
        <fullName evidence="1">HNH nuclease domain-containing protein</fullName>
    </recommendedName>
</protein>
<sequence>MEISPEKSKVTNIRKSKSEFLGFSLKAKRKNKKHVAITHVASNKKNELLNKARELIKKIQKDPTLKTINHYNSYVMGIKNYYKTATHVNIDFAEIAYRLSRTLYNRLKYIGKYGIPRKPSETYKLYNKNNYKTFEIMGIHLHPIADIKTVNNRNFGQNICNYTPEGRSIHQTIKGDIARELQLMLLNTHEGQTVEYTDNRISKYSMQKGVCGVTGEFVYSYDVHCHHILPKSLGGTDEFKNLVIVNQSVHRLIHAITDETIERYMHELKLNGKQLEKLNKYRKKCNLVEIILAD</sequence>
<dbReference type="Gene3D" id="1.10.30.50">
    <property type="match status" value="1"/>
</dbReference>
<name>A0A927MN23_9BACL</name>
<evidence type="ECO:0000259" key="1">
    <source>
        <dbReference type="SMART" id="SM00507"/>
    </source>
</evidence>
<comment type="caution">
    <text evidence="2">The sequence shown here is derived from an EMBL/GenBank/DDBJ whole genome shotgun (WGS) entry which is preliminary data.</text>
</comment>
<gene>
    <name evidence="2" type="ORF">H4683_004089</name>
</gene>
<dbReference type="Proteomes" id="UP000658225">
    <property type="component" value="Unassembled WGS sequence"/>
</dbReference>
<evidence type="ECO:0000313" key="2">
    <source>
        <dbReference type="EMBL" id="MBE1556963.1"/>
    </source>
</evidence>
<proteinExistence type="predicted"/>